<evidence type="ECO:0000313" key="3">
    <source>
        <dbReference type="Proteomes" id="UP000734854"/>
    </source>
</evidence>
<feature type="transmembrane region" description="Helical" evidence="1">
    <location>
        <begin position="21"/>
        <end position="38"/>
    </location>
</feature>
<proteinExistence type="predicted"/>
<accession>A0A8J5HXM2</accession>
<comment type="caution">
    <text evidence="2">The sequence shown here is derived from an EMBL/GenBank/DDBJ whole genome shotgun (WGS) entry which is preliminary data.</text>
</comment>
<reference evidence="2 3" key="1">
    <citation type="submission" date="2020-08" db="EMBL/GenBank/DDBJ databases">
        <title>Plant Genome Project.</title>
        <authorList>
            <person name="Zhang R.-G."/>
        </authorList>
    </citation>
    <scope>NUCLEOTIDE SEQUENCE [LARGE SCALE GENOMIC DNA]</scope>
    <source>
        <tissue evidence="2">Rhizome</tissue>
    </source>
</reference>
<organism evidence="2 3">
    <name type="scientific">Zingiber officinale</name>
    <name type="common">Ginger</name>
    <name type="synonym">Amomum zingiber</name>
    <dbReference type="NCBI Taxonomy" id="94328"/>
    <lineage>
        <taxon>Eukaryota</taxon>
        <taxon>Viridiplantae</taxon>
        <taxon>Streptophyta</taxon>
        <taxon>Embryophyta</taxon>
        <taxon>Tracheophyta</taxon>
        <taxon>Spermatophyta</taxon>
        <taxon>Magnoliopsida</taxon>
        <taxon>Liliopsida</taxon>
        <taxon>Zingiberales</taxon>
        <taxon>Zingiberaceae</taxon>
        <taxon>Zingiber</taxon>
    </lineage>
</organism>
<evidence type="ECO:0000313" key="2">
    <source>
        <dbReference type="EMBL" id="KAG6529092.1"/>
    </source>
</evidence>
<dbReference type="InterPro" id="IPR008480">
    <property type="entry name" value="DUF761_pln"/>
</dbReference>
<dbReference type="PANTHER" id="PTHR36887:SF1">
    <property type="entry name" value="OS01G0532300 PROTEIN"/>
    <property type="match status" value="1"/>
</dbReference>
<keyword evidence="3" id="KW-1185">Reference proteome</keyword>
<feature type="transmembrane region" description="Helical" evidence="1">
    <location>
        <begin position="44"/>
        <end position="64"/>
    </location>
</feature>
<dbReference type="AlphaFoldDB" id="A0A8J5HXM2"/>
<name>A0A8J5HXM2_ZINOF</name>
<gene>
    <name evidence="2" type="ORF">ZIOFF_011286</name>
</gene>
<dbReference type="Proteomes" id="UP000734854">
    <property type="component" value="Unassembled WGS sequence"/>
</dbReference>
<keyword evidence="1" id="KW-1133">Transmembrane helix</keyword>
<dbReference type="Pfam" id="PF05553">
    <property type="entry name" value="DUF761"/>
    <property type="match status" value="1"/>
</dbReference>
<evidence type="ECO:0000256" key="1">
    <source>
        <dbReference type="SAM" id="Phobius"/>
    </source>
</evidence>
<dbReference type="PANTHER" id="PTHR36887">
    <property type="entry name" value="OS01G0532300 PROTEIN"/>
    <property type="match status" value="1"/>
</dbReference>
<evidence type="ECO:0008006" key="4">
    <source>
        <dbReference type="Google" id="ProtNLM"/>
    </source>
</evidence>
<sequence>MLLPLSTRLARAMEKLARSQVAKGLLLLILVLVIPFLSSSLRSFYLYILLNILIVVLCVEAGFLKAISRHHEEKISYGNATGAPMAGEAIAKLAKKSPVLKASKVAPKAQSLKRCSSRPSLFFIGGFEGSEKRVHATKQEEKVEVEIREIISKQELFTKAEAFIGNFYEQLKMQREESWKKIHELYHKTF</sequence>
<keyword evidence="1" id="KW-0812">Transmembrane</keyword>
<protein>
    <recommendedName>
        <fullName evidence="4">DUF4408 domain-containing protein</fullName>
    </recommendedName>
</protein>
<keyword evidence="1" id="KW-0472">Membrane</keyword>
<dbReference type="EMBL" id="JACMSC010000003">
    <property type="protein sequence ID" value="KAG6529092.1"/>
    <property type="molecule type" value="Genomic_DNA"/>
</dbReference>